<organism evidence="6 7">
    <name type="scientific">Symbiodinium microadriaticum</name>
    <name type="common">Dinoflagellate</name>
    <name type="synonym">Zooxanthella microadriatica</name>
    <dbReference type="NCBI Taxonomy" id="2951"/>
    <lineage>
        <taxon>Eukaryota</taxon>
        <taxon>Sar</taxon>
        <taxon>Alveolata</taxon>
        <taxon>Dinophyceae</taxon>
        <taxon>Suessiales</taxon>
        <taxon>Symbiodiniaceae</taxon>
        <taxon>Symbiodinium</taxon>
    </lineage>
</organism>
<dbReference type="SUPFAM" id="SSF81321">
    <property type="entry name" value="Family A G protein-coupled receptor-like"/>
    <property type="match status" value="1"/>
</dbReference>
<dbReference type="GO" id="GO:0016020">
    <property type="term" value="C:membrane"/>
    <property type="evidence" value="ECO:0007669"/>
    <property type="project" value="UniProtKB-SubCell"/>
</dbReference>
<dbReference type="EMBL" id="LSRX01000453">
    <property type="protein sequence ID" value="OLP96855.1"/>
    <property type="molecule type" value="Genomic_DNA"/>
</dbReference>
<evidence type="ECO:0000256" key="3">
    <source>
        <dbReference type="ARBA" id="ARBA00022692"/>
    </source>
</evidence>
<comment type="subcellular location">
    <subcellularLocation>
        <location evidence="1">Membrane</location>
        <topology evidence="1">Multi-pass membrane protein</topology>
    </subcellularLocation>
</comment>
<keyword evidence="5" id="KW-0472">Membrane</keyword>
<keyword evidence="4" id="KW-1133">Transmembrane helix</keyword>
<sequence>MATLLGHLPLWIAVTLATWWVCWTLAGPQNCQDLQVCDKQMKAYPTYLHVVSSTALVAMSGHEVCGLIATYMGARQTQELIPHLQSRVLPSFLLALMFGWLAVVERYFSLPEVNLAHVHSSGDGLTTSGRPVYTLRYIEWCINVPILFLLSGHCSLGRPLREVSRPLLVTNVYIIFSWMATVTEYGVLKWLLITAAFHMYGWASMDMIAWSRAFEKTAPPDLPSRRVRPWLSNGLIIHFQLFGAIYMASAVGAITAEREQVGYYIVTFGAKIAYCATFVFIRADEYHKTLTDVLRKVSVSNVGMISILRGNFDIILPCVMDSAGRCRLPQSYSGDMLKLEKMLGNSVAGRNLADLLHEQSDKVEFTQYLRNVVRQADCPQAFSEATLTTSGLWSCGAGVMPPIAQVLHSKMTGASQVRLNATLHLSVVPRSAVSHGKERHLVAAIQLTEAAEEETSKELELGFESFKASERQTSATSTTFTDAQSGIVANLADLNKLGASALLGSSEEGTEEGEGSWEGSQSCNFSHFAAFPQGLDETSAFDARICGLWEGTTSEELGSYTQKVEFSHDCKHAKISVMDHTLDARFRMNCSVEPMQLDIQVIPSGADESPPPIPYIFKFNPDGSLCLCGPSDSRLRRPTGFKGPGLCIMQRAKPEMTRMLESEPAHAPPLPKKIHSSPPEPEPEFMRNFTEEAQQEQLRIKEAAAQWRDPALAASVALAITSTIIAVRKSI</sequence>
<protein>
    <submittedName>
        <fullName evidence="6">Uncharacterized protein</fullName>
    </submittedName>
</protein>
<dbReference type="AlphaFoldDB" id="A0A1Q9DNX3"/>
<dbReference type="Gene3D" id="1.20.1070.10">
    <property type="entry name" value="Rhodopsin 7-helix transmembrane proteins"/>
    <property type="match status" value="1"/>
</dbReference>
<dbReference type="OrthoDB" id="412213at2759"/>
<evidence type="ECO:0000256" key="1">
    <source>
        <dbReference type="ARBA" id="ARBA00004141"/>
    </source>
</evidence>
<evidence type="ECO:0000313" key="7">
    <source>
        <dbReference type="Proteomes" id="UP000186817"/>
    </source>
</evidence>
<dbReference type="InterPro" id="IPR001425">
    <property type="entry name" value="Arc/bac/fun_rhodopsins"/>
</dbReference>
<accession>A0A1Q9DNX3</accession>
<comment type="similarity">
    <text evidence="2">Belongs to the archaeal/bacterial/fungal opsin family.</text>
</comment>
<gene>
    <name evidence="6" type="ORF">AK812_SmicGene20899</name>
</gene>
<keyword evidence="7" id="KW-1185">Reference proteome</keyword>
<evidence type="ECO:0000256" key="5">
    <source>
        <dbReference type="ARBA" id="ARBA00023136"/>
    </source>
</evidence>
<proteinExistence type="inferred from homology"/>
<keyword evidence="3" id="KW-0812">Transmembrane</keyword>
<evidence type="ECO:0000313" key="6">
    <source>
        <dbReference type="EMBL" id="OLP96855.1"/>
    </source>
</evidence>
<evidence type="ECO:0000256" key="4">
    <source>
        <dbReference type="ARBA" id="ARBA00022989"/>
    </source>
</evidence>
<reference evidence="6 7" key="1">
    <citation type="submission" date="2016-02" db="EMBL/GenBank/DDBJ databases">
        <title>Genome analysis of coral dinoflagellate symbionts highlights evolutionary adaptations to a symbiotic lifestyle.</title>
        <authorList>
            <person name="Aranda M."/>
            <person name="Li Y."/>
            <person name="Liew Y.J."/>
            <person name="Baumgarten S."/>
            <person name="Simakov O."/>
            <person name="Wilson M."/>
            <person name="Piel J."/>
            <person name="Ashoor H."/>
            <person name="Bougouffa S."/>
            <person name="Bajic V.B."/>
            <person name="Ryu T."/>
            <person name="Ravasi T."/>
            <person name="Bayer T."/>
            <person name="Micklem G."/>
            <person name="Kim H."/>
            <person name="Bhak J."/>
            <person name="Lajeunesse T.C."/>
            <person name="Voolstra C.R."/>
        </authorList>
    </citation>
    <scope>NUCLEOTIDE SEQUENCE [LARGE SCALE GENOMIC DNA]</scope>
    <source>
        <strain evidence="6 7">CCMP2467</strain>
    </source>
</reference>
<name>A0A1Q9DNX3_SYMMI</name>
<dbReference type="Pfam" id="PF01036">
    <property type="entry name" value="Bac_rhodopsin"/>
    <property type="match status" value="1"/>
</dbReference>
<dbReference type="Proteomes" id="UP000186817">
    <property type="component" value="Unassembled WGS sequence"/>
</dbReference>
<comment type="caution">
    <text evidence="6">The sequence shown here is derived from an EMBL/GenBank/DDBJ whole genome shotgun (WGS) entry which is preliminary data.</text>
</comment>
<dbReference type="OMA" id="IYMASAV"/>
<evidence type="ECO:0000256" key="2">
    <source>
        <dbReference type="ARBA" id="ARBA00008130"/>
    </source>
</evidence>